<feature type="transmembrane region" description="Helical" evidence="7">
    <location>
        <begin position="256"/>
        <end position="276"/>
    </location>
</feature>
<evidence type="ECO:0000313" key="10">
    <source>
        <dbReference type="Proteomes" id="UP001589747"/>
    </source>
</evidence>
<feature type="transmembrane region" description="Helical" evidence="7">
    <location>
        <begin position="100"/>
        <end position="120"/>
    </location>
</feature>
<dbReference type="PANTHER" id="PTHR30151">
    <property type="entry name" value="ALKANE SULFONATE ABC TRANSPORTER-RELATED, MEMBRANE SUBUNIT"/>
    <property type="match status" value="1"/>
</dbReference>
<evidence type="ECO:0000256" key="1">
    <source>
        <dbReference type="ARBA" id="ARBA00004651"/>
    </source>
</evidence>
<evidence type="ECO:0000313" key="9">
    <source>
        <dbReference type="EMBL" id="MFB9324613.1"/>
    </source>
</evidence>
<sequence>MDTGQRVLKWNADAHEHAGAAALGRKAAAGPGKRSRIGLLTRLLSISAFLLLWHTLVLFNVQWPLQFGNLPQPLTIFGEWLRNLGTSSYYLDIAYSTVRVLSGIAIGFIAAVPLGLWIGLSKVGRGLLGPNLELFRPIPLIAYLPVAMLLFHTIEGSIVFITFIGAFFPILVSTRDAAGRVPASLVHAARVLGCGPVRSVWRIYLPSAAPEILTGLSVGIGASWMGVITGEMMSGQIGIGYSTWQAYQLLDYNQSIIGMFTIGLLGFGSSLIVRTAQKRLLRWRA</sequence>
<comment type="similarity">
    <text evidence="7">Belongs to the binding-protein-dependent transport system permease family.</text>
</comment>
<dbReference type="CDD" id="cd06261">
    <property type="entry name" value="TM_PBP2"/>
    <property type="match status" value="1"/>
</dbReference>
<dbReference type="InterPro" id="IPR000515">
    <property type="entry name" value="MetI-like"/>
</dbReference>
<feature type="transmembrane region" description="Helical" evidence="7">
    <location>
        <begin position="141"/>
        <end position="172"/>
    </location>
</feature>
<keyword evidence="3" id="KW-1003">Cell membrane</keyword>
<name>A0ABV5KJR5_9BACL</name>
<evidence type="ECO:0000256" key="7">
    <source>
        <dbReference type="RuleBase" id="RU363032"/>
    </source>
</evidence>
<evidence type="ECO:0000256" key="2">
    <source>
        <dbReference type="ARBA" id="ARBA00022448"/>
    </source>
</evidence>
<proteinExistence type="inferred from homology"/>
<dbReference type="InterPro" id="IPR035906">
    <property type="entry name" value="MetI-like_sf"/>
</dbReference>
<dbReference type="Gene3D" id="1.10.3720.10">
    <property type="entry name" value="MetI-like"/>
    <property type="match status" value="1"/>
</dbReference>
<evidence type="ECO:0000256" key="3">
    <source>
        <dbReference type="ARBA" id="ARBA00022475"/>
    </source>
</evidence>
<dbReference type="EMBL" id="JBHMDO010000003">
    <property type="protein sequence ID" value="MFB9324613.1"/>
    <property type="molecule type" value="Genomic_DNA"/>
</dbReference>
<gene>
    <name evidence="9" type="ORF">ACFFSY_01505</name>
</gene>
<dbReference type="SUPFAM" id="SSF161098">
    <property type="entry name" value="MetI-like"/>
    <property type="match status" value="1"/>
</dbReference>
<accession>A0ABV5KJR5</accession>
<dbReference type="Pfam" id="PF00528">
    <property type="entry name" value="BPD_transp_1"/>
    <property type="match status" value="1"/>
</dbReference>
<keyword evidence="6 7" id="KW-0472">Membrane</keyword>
<protein>
    <submittedName>
        <fullName evidence="9">ABC transporter permease</fullName>
    </submittedName>
</protein>
<keyword evidence="10" id="KW-1185">Reference proteome</keyword>
<dbReference type="PANTHER" id="PTHR30151:SF0">
    <property type="entry name" value="ABC TRANSPORTER PERMEASE PROTEIN MJ0413-RELATED"/>
    <property type="match status" value="1"/>
</dbReference>
<comment type="subcellular location">
    <subcellularLocation>
        <location evidence="1 7">Cell membrane</location>
        <topology evidence="1 7">Multi-pass membrane protein</topology>
    </subcellularLocation>
</comment>
<evidence type="ECO:0000256" key="5">
    <source>
        <dbReference type="ARBA" id="ARBA00022989"/>
    </source>
</evidence>
<dbReference type="Proteomes" id="UP001589747">
    <property type="component" value="Unassembled WGS sequence"/>
</dbReference>
<keyword evidence="2 7" id="KW-0813">Transport</keyword>
<keyword evidence="5 7" id="KW-1133">Transmembrane helix</keyword>
<comment type="caution">
    <text evidence="9">The sequence shown here is derived from an EMBL/GenBank/DDBJ whole genome shotgun (WGS) entry which is preliminary data.</text>
</comment>
<keyword evidence="4 7" id="KW-0812">Transmembrane</keyword>
<organism evidence="9 10">
    <name type="scientific">Paenibacillus aurantiacus</name>
    <dbReference type="NCBI Taxonomy" id="1936118"/>
    <lineage>
        <taxon>Bacteria</taxon>
        <taxon>Bacillati</taxon>
        <taxon>Bacillota</taxon>
        <taxon>Bacilli</taxon>
        <taxon>Bacillales</taxon>
        <taxon>Paenibacillaceae</taxon>
        <taxon>Paenibacillus</taxon>
    </lineage>
</organism>
<reference evidence="9 10" key="1">
    <citation type="submission" date="2024-09" db="EMBL/GenBank/DDBJ databases">
        <authorList>
            <person name="Sun Q."/>
            <person name="Mori K."/>
        </authorList>
    </citation>
    <scope>NUCLEOTIDE SEQUENCE [LARGE SCALE GENOMIC DNA]</scope>
    <source>
        <strain evidence="9 10">TISTR 2452</strain>
    </source>
</reference>
<evidence type="ECO:0000259" key="8">
    <source>
        <dbReference type="PROSITE" id="PS50928"/>
    </source>
</evidence>
<evidence type="ECO:0000256" key="4">
    <source>
        <dbReference type="ARBA" id="ARBA00022692"/>
    </source>
</evidence>
<feature type="domain" description="ABC transmembrane type-1" evidence="8">
    <location>
        <begin position="93"/>
        <end position="273"/>
    </location>
</feature>
<feature type="transmembrane region" description="Helical" evidence="7">
    <location>
        <begin position="43"/>
        <end position="63"/>
    </location>
</feature>
<dbReference type="RefSeq" id="WP_377488827.1">
    <property type="nucleotide sequence ID" value="NZ_JBHMDO010000003.1"/>
</dbReference>
<evidence type="ECO:0000256" key="6">
    <source>
        <dbReference type="ARBA" id="ARBA00023136"/>
    </source>
</evidence>
<dbReference type="PROSITE" id="PS50928">
    <property type="entry name" value="ABC_TM1"/>
    <property type="match status" value="1"/>
</dbReference>